<dbReference type="GeneID" id="94691906"/>
<dbReference type="Proteomes" id="UP000183417">
    <property type="component" value="Unassembled WGS sequence"/>
</dbReference>
<accession>A0A1H3JGW8</accession>
<evidence type="ECO:0000313" key="2">
    <source>
        <dbReference type="Proteomes" id="UP000183417"/>
    </source>
</evidence>
<dbReference type="AlphaFoldDB" id="A0A1H3JGW8"/>
<evidence type="ECO:0000313" key="1">
    <source>
        <dbReference type="EMBL" id="SDY39240.1"/>
    </source>
</evidence>
<protein>
    <submittedName>
        <fullName evidence="1">Uncharacterized protein</fullName>
    </submittedName>
</protein>
<sequence>MQDTVSCESTNAEIRLSGLRVQSMRLCDSYVRMHMNLEACGSPDALGVMHHFFNCYWLNDLELPYLTDLLDLRNPQVCPVSLREDGWAQMEPDRRQVRICSTYGDSPCALIAWEEFSAAMQLKHRFLCLMRQYEGQGIPRYSIAEGFRVRLRAPARA</sequence>
<dbReference type="EMBL" id="FNPE01000004">
    <property type="protein sequence ID" value="SDY39240.1"/>
    <property type="molecule type" value="Genomic_DNA"/>
</dbReference>
<proteinExistence type="predicted"/>
<dbReference type="RefSeq" id="WP_043790505.1">
    <property type="nucleotide sequence ID" value="NZ_CP141274.1"/>
</dbReference>
<name>A0A1H3JGW8_9BURK</name>
<organism evidence="1 2">
    <name type="scientific">Delftia lacustris</name>
    <dbReference type="NCBI Taxonomy" id="558537"/>
    <lineage>
        <taxon>Bacteria</taxon>
        <taxon>Pseudomonadati</taxon>
        <taxon>Pseudomonadota</taxon>
        <taxon>Betaproteobacteria</taxon>
        <taxon>Burkholderiales</taxon>
        <taxon>Comamonadaceae</taxon>
        <taxon>Delftia</taxon>
    </lineage>
</organism>
<gene>
    <name evidence="1" type="ORF">SAMN05421547_104262</name>
</gene>
<reference evidence="1 2" key="1">
    <citation type="submission" date="2016-10" db="EMBL/GenBank/DDBJ databases">
        <authorList>
            <person name="de Groot N.N."/>
        </authorList>
    </citation>
    <scope>NUCLEOTIDE SEQUENCE [LARGE SCALE GENOMIC DNA]</scope>
    <source>
        <strain evidence="1 2">LMG 24775</strain>
    </source>
</reference>